<dbReference type="InterPro" id="IPR036259">
    <property type="entry name" value="MFS_trans_sf"/>
</dbReference>
<reference evidence="9 10" key="1">
    <citation type="submission" date="2019-06" db="EMBL/GenBank/DDBJ databases">
        <title>Sequencing the genomes of 1000 actinobacteria strains.</title>
        <authorList>
            <person name="Klenk H.-P."/>
        </authorList>
    </citation>
    <scope>NUCLEOTIDE SEQUENCE [LARGE SCALE GENOMIC DNA]</scope>
    <source>
        <strain evidence="9 10">DSM 26477</strain>
    </source>
</reference>
<feature type="transmembrane region" description="Helical" evidence="7">
    <location>
        <begin position="56"/>
        <end position="86"/>
    </location>
</feature>
<feature type="transmembrane region" description="Helical" evidence="7">
    <location>
        <begin position="275"/>
        <end position="296"/>
    </location>
</feature>
<dbReference type="InterPro" id="IPR011701">
    <property type="entry name" value="MFS"/>
</dbReference>
<feature type="transmembrane region" description="Helical" evidence="7">
    <location>
        <begin position="334"/>
        <end position="356"/>
    </location>
</feature>
<feature type="transmembrane region" description="Helical" evidence="7">
    <location>
        <begin position="32"/>
        <end position="50"/>
    </location>
</feature>
<dbReference type="Gene3D" id="1.20.1250.20">
    <property type="entry name" value="MFS general substrate transporter like domains"/>
    <property type="match status" value="1"/>
</dbReference>
<feature type="transmembrane region" description="Helical" evidence="7">
    <location>
        <begin position="377"/>
        <end position="397"/>
    </location>
</feature>
<evidence type="ECO:0000313" key="10">
    <source>
        <dbReference type="Proteomes" id="UP000317998"/>
    </source>
</evidence>
<feature type="transmembrane region" description="Helical" evidence="7">
    <location>
        <begin position="403"/>
        <end position="422"/>
    </location>
</feature>
<dbReference type="GO" id="GO:0005886">
    <property type="term" value="C:plasma membrane"/>
    <property type="evidence" value="ECO:0007669"/>
    <property type="project" value="UniProtKB-SubCell"/>
</dbReference>
<comment type="subcellular location">
    <subcellularLocation>
        <location evidence="1">Cell membrane</location>
        <topology evidence="1">Multi-pass membrane protein</topology>
    </subcellularLocation>
</comment>
<organism evidence="9 10">
    <name type="scientific">Homoserinimonas aerilata</name>
    <dbReference type="NCBI Taxonomy" id="1162970"/>
    <lineage>
        <taxon>Bacteria</taxon>
        <taxon>Bacillati</taxon>
        <taxon>Actinomycetota</taxon>
        <taxon>Actinomycetes</taxon>
        <taxon>Micrococcales</taxon>
        <taxon>Microbacteriaceae</taxon>
        <taxon>Homoserinimonas</taxon>
    </lineage>
</organism>
<feature type="transmembrane region" description="Helical" evidence="7">
    <location>
        <begin position="244"/>
        <end position="269"/>
    </location>
</feature>
<keyword evidence="10" id="KW-1185">Reference proteome</keyword>
<evidence type="ECO:0000256" key="6">
    <source>
        <dbReference type="ARBA" id="ARBA00023136"/>
    </source>
</evidence>
<sequence length="429" mass="44949">MGDPYYRQVSSAAPDANPTRLQRLRAGVADPVLRILITAGFVLTLGRGVFLTLTVLYFTLIVGLGAFEVAIVLTVSSAFGAAASVVAGHLSDRYSSRILVVVFQILSAIALTSYVFAENFSTALLLACLYSVTSSAASAVRSAIIARAFEGEVRVNARAVLHTVTNVGIAIGSAAAGVALLFNTPFAFRATMVIAGVVILGSVLPLLRLPERVNASAQPTTVTSDTGTTTAIAPGRSPYRDPRYLALTAFGTLFGLQFGLAEIGMPLWILHHTDAPISMVSLLLIVNTIMVIAFQIRASRGTNDVRHAGNIVAVAGLLMAGACGIYAASGYVSFWFAIVFLLIATLAHSLAEVLGTSGQWGLSFELADQRRAGAYQGVYGLSWPVSAMLSPLIITAAVSNGVLGWAGLTALLLLATFGTWAISRRALRG</sequence>
<feature type="transmembrane region" description="Helical" evidence="7">
    <location>
        <begin position="308"/>
        <end position="328"/>
    </location>
</feature>
<dbReference type="PANTHER" id="PTHR23517:SF2">
    <property type="entry name" value="MULTIDRUG RESISTANCE PROTEIN MDTH"/>
    <property type="match status" value="1"/>
</dbReference>
<dbReference type="PANTHER" id="PTHR23517">
    <property type="entry name" value="RESISTANCE PROTEIN MDTM, PUTATIVE-RELATED-RELATED"/>
    <property type="match status" value="1"/>
</dbReference>
<dbReference type="PROSITE" id="PS50850">
    <property type="entry name" value="MFS"/>
    <property type="match status" value="1"/>
</dbReference>
<evidence type="ECO:0000256" key="5">
    <source>
        <dbReference type="ARBA" id="ARBA00022989"/>
    </source>
</evidence>
<dbReference type="EMBL" id="VFOM01000001">
    <property type="protein sequence ID" value="TQL47005.1"/>
    <property type="molecule type" value="Genomic_DNA"/>
</dbReference>
<dbReference type="GO" id="GO:0022857">
    <property type="term" value="F:transmembrane transporter activity"/>
    <property type="evidence" value="ECO:0007669"/>
    <property type="project" value="InterPro"/>
</dbReference>
<feature type="transmembrane region" description="Helical" evidence="7">
    <location>
        <begin position="98"/>
        <end position="117"/>
    </location>
</feature>
<dbReference type="AlphaFoldDB" id="A0A542YFZ8"/>
<evidence type="ECO:0000313" key="9">
    <source>
        <dbReference type="EMBL" id="TQL47005.1"/>
    </source>
</evidence>
<feature type="domain" description="Major facilitator superfamily (MFS) profile" evidence="8">
    <location>
        <begin position="1"/>
        <end position="213"/>
    </location>
</feature>
<dbReference type="SUPFAM" id="SSF103473">
    <property type="entry name" value="MFS general substrate transporter"/>
    <property type="match status" value="1"/>
</dbReference>
<evidence type="ECO:0000256" key="2">
    <source>
        <dbReference type="ARBA" id="ARBA00022448"/>
    </source>
</evidence>
<dbReference type="Proteomes" id="UP000317998">
    <property type="component" value="Unassembled WGS sequence"/>
</dbReference>
<accession>A0A542YFZ8</accession>
<evidence type="ECO:0000256" key="7">
    <source>
        <dbReference type="SAM" id="Phobius"/>
    </source>
</evidence>
<keyword evidence="4 7" id="KW-0812">Transmembrane</keyword>
<name>A0A542YFZ8_9MICO</name>
<feature type="transmembrane region" description="Helical" evidence="7">
    <location>
        <begin position="186"/>
        <end position="207"/>
    </location>
</feature>
<comment type="caution">
    <text evidence="9">The sequence shown here is derived from an EMBL/GenBank/DDBJ whole genome shotgun (WGS) entry which is preliminary data.</text>
</comment>
<protein>
    <submittedName>
        <fullName evidence="9">Na+/melibiose symporter-like transporter</fullName>
    </submittedName>
</protein>
<proteinExistence type="predicted"/>
<keyword evidence="3" id="KW-1003">Cell membrane</keyword>
<feature type="transmembrane region" description="Helical" evidence="7">
    <location>
        <begin position="159"/>
        <end position="180"/>
    </location>
</feature>
<keyword evidence="5 7" id="KW-1133">Transmembrane helix</keyword>
<keyword evidence="2" id="KW-0813">Transport</keyword>
<evidence type="ECO:0000256" key="1">
    <source>
        <dbReference type="ARBA" id="ARBA00004651"/>
    </source>
</evidence>
<dbReference type="InterPro" id="IPR020846">
    <property type="entry name" value="MFS_dom"/>
</dbReference>
<evidence type="ECO:0000256" key="4">
    <source>
        <dbReference type="ARBA" id="ARBA00022692"/>
    </source>
</evidence>
<feature type="transmembrane region" description="Helical" evidence="7">
    <location>
        <begin position="123"/>
        <end position="147"/>
    </location>
</feature>
<dbReference type="InterPro" id="IPR050171">
    <property type="entry name" value="MFS_Transporters"/>
</dbReference>
<keyword evidence="6 7" id="KW-0472">Membrane</keyword>
<evidence type="ECO:0000256" key="3">
    <source>
        <dbReference type="ARBA" id="ARBA00022475"/>
    </source>
</evidence>
<dbReference type="Pfam" id="PF07690">
    <property type="entry name" value="MFS_1"/>
    <property type="match status" value="1"/>
</dbReference>
<evidence type="ECO:0000259" key="8">
    <source>
        <dbReference type="PROSITE" id="PS50850"/>
    </source>
</evidence>
<gene>
    <name evidence="9" type="ORF">FB562_0046</name>
</gene>